<reference evidence="2" key="1">
    <citation type="journal article" date="2019" name="bioRxiv">
        <title>The Genome of the Zebra Mussel, Dreissena polymorpha: A Resource for Invasive Species Research.</title>
        <authorList>
            <person name="McCartney M.A."/>
            <person name="Auch B."/>
            <person name="Kono T."/>
            <person name="Mallez S."/>
            <person name="Zhang Y."/>
            <person name="Obille A."/>
            <person name="Becker A."/>
            <person name="Abrahante J.E."/>
            <person name="Garbe J."/>
            <person name="Badalamenti J.P."/>
            <person name="Herman A."/>
            <person name="Mangelson H."/>
            <person name="Liachko I."/>
            <person name="Sullivan S."/>
            <person name="Sone E.D."/>
            <person name="Koren S."/>
            <person name="Silverstein K.A.T."/>
            <person name="Beckman K.B."/>
            <person name="Gohl D.M."/>
        </authorList>
    </citation>
    <scope>NUCLEOTIDE SEQUENCE</scope>
    <source>
        <strain evidence="2">Duluth1</strain>
        <tissue evidence="2">Whole animal</tissue>
    </source>
</reference>
<reference evidence="2" key="2">
    <citation type="submission" date="2020-11" db="EMBL/GenBank/DDBJ databases">
        <authorList>
            <person name="McCartney M.A."/>
            <person name="Auch B."/>
            <person name="Kono T."/>
            <person name="Mallez S."/>
            <person name="Becker A."/>
            <person name="Gohl D.M."/>
            <person name="Silverstein K.A.T."/>
            <person name="Koren S."/>
            <person name="Bechman K.B."/>
            <person name="Herman A."/>
            <person name="Abrahante J.E."/>
            <person name="Garbe J."/>
        </authorList>
    </citation>
    <scope>NUCLEOTIDE SEQUENCE</scope>
    <source>
        <strain evidence="2">Duluth1</strain>
        <tissue evidence="2">Whole animal</tissue>
    </source>
</reference>
<sequence length="140" mass="16930">MVPQITIKNQFVEEEKKKISLKERLGLVDPNDYGSESRKDRKKKRDLDEELMKLIEEEDIDVTYEELQELSKRDKKKLLKKLLQQQGREAEYEEFRKKKKKSIKKKKERSENDESDSQNRRIKIKGTFKKYIKKALYSCE</sequence>
<keyword evidence="3" id="KW-1185">Reference proteome</keyword>
<dbReference type="Proteomes" id="UP000828390">
    <property type="component" value="Unassembled WGS sequence"/>
</dbReference>
<feature type="compositionally biased region" description="Basic residues" evidence="1">
    <location>
        <begin position="97"/>
        <end position="107"/>
    </location>
</feature>
<comment type="caution">
    <text evidence="2">The sequence shown here is derived from an EMBL/GenBank/DDBJ whole genome shotgun (WGS) entry which is preliminary data.</text>
</comment>
<evidence type="ECO:0000313" key="2">
    <source>
        <dbReference type="EMBL" id="KAH3864607.1"/>
    </source>
</evidence>
<name>A0A9D4LT78_DREPO</name>
<organism evidence="2 3">
    <name type="scientific">Dreissena polymorpha</name>
    <name type="common">Zebra mussel</name>
    <name type="synonym">Mytilus polymorpha</name>
    <dbReference type="NCBI Taxonomy" id="45954"/>
    <lineage>
        <taxon>Eukaryota</taxon>
        <taxon>Metazoa</taxon>
        <taxon>Spiralia</taxon>
        <taxon>Lophotrochozoa</taxon>
        <taxon>Mollusca</taxon>
        <taxon>Bivalvia</taxon>
        <taxon>Autobranchia</taxon>
        <taxon>Heteroconchia</taxon>
        <taxon>Euheterodonta</taxon>
        <taxon>Imparidentia</taxon>
        <taxon>Neoheterodontei</taxon>
        <taxon>Myida</taxon>
        <taxon>Dreissenoidea</taxon>
        <taxon>Dreissenidae</taxon>
        <taxon>Dreissena</taxon>
    </lineage>
</organism>
<dbReference type="AlphaFoldDB" id="A0A9D4LT78"/>
<proteinExistence type="predicted"/>
<protein>
    <submittedName>
        <fullName evidence="2">Uncharacterized protein</fullName>
    </submittedName>
</protein>
<evidence type="ECO:0000256" key="1">
    <source>
        <dbReference type="SAM" id="MobiDB-lite"/>
    </source>
</evidence>
<accession>A0A9D4LT78</accession>
<gene>
    <name evidence="2" type="ORF">DPMN_027629</name>
</gene>
<feature type="region of interest" description="Disordered" evidence="1">
    <location>
        <begin position="93"/>
        <end position="121"/>
    </location>
</feature>
<dbReference type="EMBL" id="JAIWYP010000002">
    <property type="protein sequence ID" value="KAH3864607.1"/>
    <property type="molecule type" value="Genomic_DNA"/>
</dbReference>
<evidence type="ECO:0000313" key="3">
    <source>
        <dbReference type="Proteomes" id="UP000828390"/>
    </source>
</evidence>